<keyword evidence="6" id="KW-0030">Aminoacyl-tRNA synthetase</keyword>
<reference evidence="10" key="1">
    <citation type="journal article" date="2017" name="Nat. Ecol. Evol.">
        <title>Genome expansion and lineage-specific genetic innovations in the forest pathogenic fungi Armillaria.</title>
        <authorList>
            <person name="Sipos G."/>
            <person name="Prasanna A.N."/>
            <person name="Walter M.C."/>
            <person name="O'Connor E."/>
            <person name="Balint B."/>
            <person name="Krizsan K."/>
            <person name="Kiss B."/>
            <person name="Hess J."/>
            <person name="Varga T."/>
            <person name="Slot J."/>
            <person name="Riley R."/>
            <person name="Boka B."/>
            <person name="Rigling D."/>
            <person name="Barry K."/>
            <person name="Lee J."/>
            <person name="Mihaltcheva S."/>
            <person name="LaButti K."/>
            <person name="Lipzen A."/>
            <person name="Waldron R."/>
            <person name="Moloney N.M."/>
            <person name="Sperisen C."/>
            <person name="Kredics L."/>
            <person name="Vagvoelgyi C."/>
            <person name="Patrignani A."/>
            <person name="Fitzpatrick D."/>
            <person name="Nagy I."/>
            <person name="Doyle S."/>
            <person name="Anderson J.B."/>
            <person name="Grigoriev I.V."/>
            <person name="Gueldener U."/>
            <person name="Muensterkoetter M."/>
            <person name="Nagy L.G."/>
        </authorList>
    </citation>
    <scope>NUCLEOTIDE SEQUENCE [LARGE SCALE GENOMIC DNA]</scope>
    <source>
        <strain evidence="10">C18/9</strain>
    </source>
</reference>
<evidence type="ECO:0000259" key="8">
    <source>
        <dbReference type="Pfam" id="PF00133"/>
    </source>
</evidence>
<dbReference type="PRINTS" id="PR00984">
    <property type="entry name" value="TRNASYNTHILE"/>
</dbReference>
<accession>A0A284SB23</accession>
<feature type="domain" description="Aminoacyl-tRNA synthetase class Ia" evidence="8">
    <location>
        <begin position="450"/>
        <end position="512"/>
    </location>
</feature>
<dbReference type="InterPro" id="IPR002301">
    <property type="entry name" value="Ile-tRNA-ligase"/>
</dbReference>
<evidence type="ECO:0000256" key="2">
    <source>
        <dbReference type="ARBA" id="ARBA00022598"/>
    </source>
</evidence>
<evidence type="ECO:0000256" key="7">
    <source>
        <dbReference type="ARBA" id="ARBA00032665"/>
    </source>
</evidence>
<keyword evidence="2" id="KW-0436">Ligase</keyword>
<dbReference type="EC" id="6.1.1.5" evidence="1"/>
<dbReference type="GO" id="GO:0005739">
    <property type="term" value="C:mitochondrion"/>
    <property type="evidence" value="ECO:0007669"/>
    <property type="project" value="TreeGrafter"/>
</dbReference>
<dbReference type="GO" id="GO:0005524">
    <property type="term" value="F:ATP binding"/>
    <property type="evidence" value="ECO:0007669"/>
    <property type="project" value="UniProtKB-KW"/>
</dbReference>
<sequence length="784" mass="88253">MSLKTDSRSLTPSDIRLAARQTTLCEIETQKEEFQQFGIMADWSKETTYRTLAIFQKMVENGLIYRHYRPVRFSPSSRSVLAEEELVYKDDHISHSVYVTFNLDAAQSGERYAKFGRDIKLLVWTTTPWTLTANMGIAVKPELAYTFVEREDDEEGPLFLIATGQLGDPYRAHLLCSRKHPLCRQHPRSEPCFPNPSACPDQEFIVGCDLVGAYYKPIFSHGSSKNYQSFTCHVRVWHRFGLLGGAKSMLCHVGSEGEFKADVANVVGEAAVQSLVGNPVLEDGSRAVVALLKETNSLVKIERFKHKYPYDQRTDEPINATATFQWFANLNKIKDDALSALEHVEMFPPPSRLQSFIRSRSEWRISHQRVWGLSIPALYHIPTDRAILDAASLSHIIPIPQEKGIEYWWNGPFEEFIRPALWEGEGADREDRLGLMFALRAPTSIGDSSKALVSHGMVLDQKGKKMSKSLGNVISSITVVAGGKDKKKELAYGADLLRLWIASVEYWNDEDVREHMDLADRHMINEQQKCEAECAPAYVGYNFPKVNGKFATLQHDTPDVYILLKKADFNTFQEFDGSAIPLDKLSNSTGELPLSKGTGGYTLTRLMPEHIVNYLRLSPFGVDFSTAEKSNETAILWLSKFWEWLGEWKDKEVLLSMVSPFRLLPSKNGSLEFVRSGMFSGESSETLSCCSECSQTASTSSLLPLASDVVYLDGSNVDLAILSPIELENGVPLSEIDIVTLALKHFGEQSKFLQHTFLEQMVQQRDSLPPRLLKILQTQGHLTK</sequence>
<dbReference type="InterPro" id="IPR009008">
    <property type="entry name" value="Val/Leu/Ile-tRNA-synth_edit"/>
</dbReference>
<dbReference type="OrthoDB" id="10264412at2759"/>
<dbReference type="InterPro" id="IPR050081">
    <property type="entry name" value="Ile-tRNA_ligase"/>
</dbReference>
<name>A0A284SB23_ARMOS</name>
<dbReference type="Pfam" id="PF00133">
    <property type="entry name" value="tRNA-synt_1"/>
    <property type="match status" value="2"/>
</dbReference>
<dbReference type="STRING" id="47428.A0A284SB23"/>
<dbReference type="GO" id="GO:0004822">
    <property type="term" value="F:isoleucine-tRNA ligase activity"/>
    <property type="evidence" value="ECO:0007669"/>
    <property type="project" value="UniProtKB-EC"/>
</dbReference>
<keyword evidence="10" id="KW-1185">Reference proteome</keyword>
<dbReference type="InterPro" id="IPR002300">
    <property type="entry name" value="aa-tRNA-synth_Ia"/>
</dbReference>
<dbReference type="Gene3D" id="3.40.50.620">
    <property type="entry name" value="HUPs"/>
    <property type="match status" value="2"/>
</dbReference>
<keyword evidence="3" id="KW-0547">Nucleotide-binding</keyword>
<dbReference type="SUPFAM" id="SSF52374">
    <property type="entry name" value="Nucleotidylyl transferase"/>
    <property type="match status" value="1"/>
</dbReference>
<dbReference type="PANTHER" id="PTHR42765">
    <property type="entry name" value="SOLEUCYL-TRNA SYNTHETASE"/>
    <property type="match status" value="1"/>
</dbReference>
<dbReference type="GO" id="GO:0006428">
    <property type="term" value="P:isoleucyl-tRNA aminoacylation"/>
    <property type="evidence" value="ECO:0007669"/>
    <property type="project" value="InterPro"/>
</dbReference>
<dbReference type="Gene3D" id="3.90.740.10">
    <property type="entry name" value="Valyl/Leucyl/Isoleucyl-tRNA synthetase, editing domain"/>
    <property type="match status" value="1"/>
</dbReference>
<dbReference type="AlphaFoldDB" id="A0A284SB23"/>
<dbReference type="EMBL" id="FUEG01000055">
    <property type="protein sequence ID" value="SJL18208.1"/>
    <property type="molecule type" value="Genomic_DNA"/>
</dbReference>
<keyword evidence="4" id="KW-0067">ATP-binding</keyword>
<evidence type="ECO:0000256" key="6">
    <source>
        <dbReference type="ARBA" id="ARBA00023146"/>
    </source>
</evidence>
<dbReference type="Proteomes" id="UP000219338">
    <property type="component" value="Unassembled WGS sequence"/>
</dbReference>
<evidence type="ECO:0000256" key="3">
    <source>
        <dbReference type="ARBA" id="ARBA00022741"/>
    </source>
</evidence>
<gene>
    <name evidence="9" type="ORF">ARMOST_21786</name>
</gene>
<organism evidence="9 10">
    <name type="scientific">Armillaria ostoyae</name>
    <name type="common">Armillaria root rot fungus</name>
    <dbReference type="NCBI Taxonomy" id="47428"/>
    <lineage>
        <taxon>Eukaryota</taxon>
        <taxon>Fungi</taxon>
        <taxon>Dikarya</taxon>
        <taxon>Basidiomycota</taxon>
        <taxon>Agaricomycotina</taxon>
        <taxon>Agaricomycetes</taxon>
        <taxon>Agaricomycetidae</taxon>
        <taxon>Agaricales</taxon>
        <taxon>Marasmiineae</taxon>
        <taxon>Physalacriaceae</taxon>
        <taxon>Armillaria</taxon>
    </lineage>
</organism>
<evidence type="ECO:0000256" key="1">
    <source>
        <dbReference type="ARBA" id="ARBA00013165"/>
    </source>
</evidence>
<dbReference type="GO" id="GO:0002161">
    <property type="term" value="F:aminoacyl-tRNA deacylase activity"/>
    <property type="evidence" value="ECO:0007669"/>
    <property type="project" value="InterPro"/>
</dbReference>
<dbReference type="SUPFAM" id="SSF50677">
    <property type="entry name" value="ValRS/IleRS/LeuRS editing domain"/>
    <property type="match status" value="1"/>
</dbReference>
<dbReference type="InterPro" id="IPR014729">
    <property type="entry name" value="Rossmann-like_a/b/a_fold"/>
</dbReference>
<dbReference type="GO" id="GO:0032543">
    <property type="term" value="P:mitochondrial translation"/>
    <property type="evidence" value="ECO:0007669"/>
    <property type="project" value="TreeGrafter"/>
</dbReference>
<evidence type="ECO:0000256" key="4">
    <source>
        <dbReference type="ARBA" id="ARBA00022840"/>
    </source>
</evidence>
<feature type="domain" description="Aminoacyl-tRNA synthetase class Ia" evidence="8">
    <location>
        <begin position="9"/>
        <end position="410"/>
    </location>
</feature>
<evidence type="ECO:0000256" key="5">
    <source>
        <dbReference type="ARBA" id="ARBA00022917"/>
    </source>
</evidence>
<keyword evidence="5" id="KW-0648">Protein biosynthesis</keyword>
<evidence type="ECO:0000313" key="10">
    <source>
        <dbReference type="Proteomes" id="UP000219338"/>
    </source>
</evidence>
<protein>
    <recommendedName>
        <fullName evidence="1">isoleucine--tRNA ligase</fullName>
        <ecNumber evidence="1">6.1.1.5</ecNumber>
    </recommendedName>
    <alternativeName>
        <fullName evidence="7">Isoleucyl-tRNA synthetase</fullName>
    </alternativeName>
</protein>
<proteinExistence type="predicted"/>
<dbReference type="PANTHER" id="PTHR42765:SF1">
    <property type="entry name" value="ISOLEUCINE--TRNA LIGASE, MITOCHONDRIAL"/>
    <property type="match status" value="1"/>
</dbReference>
<evidence type="ECO:0000313" key="9">
    <source>
        <dbReference type="EMBL" id="SJL18208.1"/>
    </source>
</evidence>